<name>L7KLT9_9ACTN</name>
<feature type="region of interest" description="Disordered" evidence="1">
    <location>
        <begin position="17"/>
        <end position="46"/>
    </location>
</feature>
<dbReference type="AlphaFoldDB" id="L7KLT9"/>
<protein>
    <submittedName>
        <fullName evidence="2">Uncharacterized protein</fullName>
    </submittedName>
</protein>
<sequence length="76" mass="8427">MSIADIPGVLGEERDASIGDLIRRTTRPVNQLSTHQIRQRPTTTPLGPIPACRNLLTQLLGGELHVCEDIRHQFTT</sequence>
<reference evidence="2 3" key="1">
    <citation type="submission" date="2012-12" db="EMBL/GenBank/DDBJ databases">
        <title>Whole genome shotgun sequence of Gordonia aichiensis NBRC 108223.</title>
        <authorList>
            <person name="Isaki-Nakamura S."/>
            <person name="Hosoyama A."/>
            <person name="Tsuchikane K."/>
            <person name="Ando Y."/>
            <person name="Baba S."/>
            <person name="Ohji S."/>
            <person name="Hamada M."/>
            <person name="Tamura T."/>
            <person name="Yamazoe A."/>
            <person name="Yamazaki S."/>
            <person name="Fujita N."/>
        </authorList>
    </citation>
    <scope>NUCLEOTIDE SEQUENCE [LARGE SCALE GENOMIC DNA]</scope>
    <source>
        <strain evidence="2 3">NBRC 108223</strain>
    </source>
</reference>
<proteinExistence type="predicted"/>
<keyword evidence="3" id="KW-1185">Reference proteome</keyword>
<feature type="compositionally biased region" description="Polar residues" evidence="1">
    <location>
        <begin position="27"/>
        <end position="45"/>
    </location>
</feature>
<comment type="caution">
    <text evidence="2">The sequence shown here is derived from an EMBL/GenBank/DDBJ whole genome shotgun (WGS) entry which is preliminary data.</text>
</comment>
<accession>L7KLT9</accession>
<dbReference type="EMBL" id="BANR01000015">
    <property type="protein sequence ID" value="GAC49574.1"/>
    <property type="molecule type" value="Genomic_DNA"/>
</dbReference>
<dbReference type="Proteomes" id="UP000010988">
    <property type="component" value="Unassembled WGS sequence"/>
</dbReference>
<evidence type="ECO:0000313" key="3">
    <source>
        <dbReference type="Proteomes" id="UP000010988"/>
    </source>
</evidence>
<organism evidence="2 3">
    <name type="scientific">Gordonia aichiensis NBRC 108223</name>
    <dbReference type="NCBI Taxonomy" id="1220583"/>
    <lineage>
        <taxon>Bacteria</taxon>
        <taxon>Bacillati</taxon>
        <taxon>Actinomycetota</taxon>
        <taxon>Actinomycetes</taxon>
        <taxon>Mycobacteriales</taxon>
        <taxon>Gordoniaceae</taxon>
        <taxon>Gordonia</taxon>
    </lineage>
</organism>
<evidence type="ECO:0000256" key="1">
    <source>
        <dbReference type="SAM" id="MobiDB-lite"/>
    </source>
</evidence>
<evidence type="ECO:0000313" key="2">
    <source>
        <dbReference type="EMBL" id="GAC49574.1"/>
    </source>
</evidence>
<gene>
    <name evidence="2" type="ORF">GOACH_15_00660</name>
</gene>